<keyword evidence="4 6" id="KW-1133">Transmembrane helix</keyword>
<evidence type="ECO:0000259" key="7">
    <source>
        <dbReference type="Pfam" id="PF12823"/>
    </source>
</evidence>
<feature type="transmembrane region" description="Helical" evidence="6">
    <location>
        <begin position="12"/>
        <end position="33"/>
    </location>
</feature>
<organism evidence="8 9">
    <name type="scientific">Chryseosolibacter indicus</name>
    <dbReference type="NCBI Taxonomy" id="2782351"/>
    <lineage>
        <taxon>Bacteria</taxon>
        <taxon>Pseudomonadati</taxon>
        <taxon>Bacteroidota</taxon>
        <taxon>Cytophagia</taxon>
        <taxon>Cytophagales</taxon>
        <taxon>Chryseotaleaceae</taxon>
        <taxon>Chryseosolibacter</taxon>
    </lineage>
</organism>
<dbReference type="PANTHER" id="PTHR40077:SF1">
    <property type="entry name" value="MEMBRANE PROTEIN"/>
    <property type="match status" value="1"/>
</dbReference>
<name>A0ABS5VTQ4_9BACT</name>
<comment type="caution">
    <text evidence="8">The sequence shown here is derived from an EMBL/GenBank/DDBJ whole genome shotgun (WGS) entry which is preliminary data.</text>
</comment>
<comment type="subcellular location">
    <subcellularLocation>
        <location evidence="1">Cell membrane</location>
        <topology evidence="1">Multi-pass membrane protein</topology>
    </subcellularLocation>
</comment>
<keyword evidence="2" id="KW-1003">Cell membrane</keyword>
<feature type="domain" description="DUF3817" evidence="7">
    <location>
        <begin position="7"/>
        <end position="93"/>
    </location>
</feature>
<evidence type="ECO:0000313" key="9">
    <source>
        <dbReference type="Proteomes" id="UP000772618"/>
    </source>
</evidence>
<keyword evidence="9" id="KW-1185">Reference proteome</keyword>
<dbReference type="NCBIfam" id="TIGR03954">
    <property type="entry name" value="integ_memb_HG"/>
    <property type="match status" value="1"/>
</dbReference>
<evidence type="ECO:0000256" key="2">
    <source>
        <dbReference type="ARBA" id="ARBA00022475"/>
    </source>
</evidence>
<evidence type="ECO:0000256" key="3">
    <source>
        <dbReference type="ARBA" id="ARBA00022692"/>
    </source>
</evidence>
<accession>A0ABS5VTQ4</accession>
<evidence type="ECO:0000256" key="1">
    <source>
        <dbReference type="ARBA" id="ARBA00004651"/>
    </source>
</evidence>
<feature type="transmembrane region" description="Helical" evidence="6">
    <location>
        <begin position="39"/>
        <end position="57"/>
    </location>
</feature>
<feature type="transmembrane region" description="Helical" evidence="6">
    <location>
        <begin position="69"/>
        <end position="88"/>
    </location>
</feature>
<dbReference type="PANTHER" id="PTHR40077">
    <property type="entry name" value="MEMBRANE PROTEIN-RELATED"/>
    <property type="match status" value="1"/>
</dbReference>
<dbReference type="Pfam" id="PF12823">
    <property type="entry name" value="DUF3817"/>
    <property type="match status" value="1"/>
</dbReference>
<dbReference type="RefSeq" id="WP_254153331.1">
    <property type="nucleotide sequence ID" value="NZ_JAHESD010000014.1"/>
</dbReference>
<evidence type="ECO:0000256" key="6">
    <source>
        <dbReference type="SAM" id="Phobius"/>
    </source>
</evidence>
<evidence type="ECO:0000256" key="4">
    <source>
        <dbReference type="ARBA" id="ARBA00022989"/>
    </source>
</evidence>
<dbReference type="EMBL" id="JAHESD010000014">
    <property type="protein sequence ID" value="MBT1703366.1"/>
    <property type="molecule type" value="Genomic_DNA"/>
</dbReference>
<dbReference type="Proteomes" id="UP000772618">
    <property type="component" value="Unassembled WGS sequence"/>
</dbReference>
<evidence type="ECO:0000313" key="8">
    <source>
        <dbReference type="EMBL" id="MBT1703366.1"/>
    </source>
</evidence>
<evidence type="ECO:0000256" key="5">
    <source>
        <dbReference type="ARBA" id="ARBA00023136"/>
    </source>
</evidence>
<reference evidence="8 9" key="1">
    <citation type="submission" date="2021-05" db="EMBL/GenBank/DDBJ databases">
        <title>A Polyphasic approach of four new species of the genus Ohtaekwangia: Ohtaekwangia histidinii sp. nov., Ohtaekwangia cretensis sp. nov., Ohtaekwangia indiensis sp. nov., Ohtaekwangia reichenbachii sp. nov. from diverse environment.</title>
        <authorList>
            <person name="Octaviana S."/>
        </authorList>
    </citation>
    <scope>NUCLEOTIDE SEQUENCE [LARGE SCALE GENOMIC DNA]</scope>
    <source>
        <strain evidence="8 9">PWU20</strain>
    </source>
</reference>
<sequence length="100" mass="11361">MLSTTIGRLRIIGFIEGLSYILLLGIAMPLKYIYDLPQAVRVIGMAHGVLFVLFIALTVQAKFVYKWSFMKMFLLWIASILPFGTFYADYKMLRDDSAAA</sequence>
<gene>
    <name evidence="8" type="ORF">KK060_08755</name>
</gene>
<protein>
    <submittedName>
        <fullName evidence="8">DUF3817 domain-containing protein</fullName>
    </submittedName>
</protein>
<keyword evidence="3 6" id="KW-0812">Transmembrane</keyword>
<proteinExistence type="predicted"/>
<dbReference type="InterPro" id="IPR023845">
    <property type="entry name" value="DUF3817_TM"/>
</dbReference>
<keyword evidence="5 6" id="KW-0472">Membrane</keyword>